<reference evidence="2" key="1">
    <citation type="journal article" date="2015" name="BMC Genomics">
        <title>Draft genome of a commonly misdiagnosed multidrug resistant pathogen Candida auris.</title>
        <authorList>
            <person name="Chatterjee S."/>
            <person name="Alampalli S.V."/>
            <person name="Nageshan R.K."/>
            <person name="Chettiar S.T."/>
            <person name="Joshi S."/>
            <person name="Tatu U.S."/>
        </authorList>
    </citation>
    <scope>NUCLEOTIDE SEQUENCE [LARGE SCALE GENOMIC DNA]</scope>
    <source>
        <strain evidence="2">6684</strain>
    </source>
</reference>
<evidence type="ECO:0000313" key="1">
    <source>
        <dbReference type="EMBL" id="KNE01867.1"/>
    </source>
</evidence>
<dbReference type="EMBL" id="LGST01000008">
    <property type="protein sequence ID" value="KNE01867.1"/>
    <property type="molecule type" value="Genomic_DNA"/>
</dbReference>
<evidence type="ECO:0000313" key="2">
    <source>
        <dbReference type="Proteomes" id="UP000037122"/>
    </source>
</evidence>
<protein>
    <submittedName>
        <fullName evidence="1">Uncharacterized protein</fullName>
    </submittedName>
</protein>
<gene>
    <name evidence="1" type="ORF">QG37_01210</name>
</gene>
<accession>A0A0L0P666</accession>
<organism evidence="1 2">
    <name type="scientific">Candidozyma auris</name>
    <name type="common">Yeast</name>
    <name type="synonym">Candida auris</name>
    <dbReference type="NCBI Taxonomy" id="498019"/>
    <lineage>
        <taxon>Eukaryota</taxon>
        <taxon>Fungi</taxon>
        <taxon>Dikarya</taxon>
        <taxon>Ascomycota</taxon>
        <taxon>Saccharomycotina</taxon>
        <taxon>Pichiomycetes</taxon>
        <taxon>Metschnikowiaceae</taxon>
        <taxon>Candidozyma</taxon>
    </lineage>
</organism>
<name>A0A0L0P666_CANAR</name>
<proteinExistence type="predicted"/>
<sequence>MRFTIASHIGWQLAVLMVSQQVAKCTLRRAGLPIIAKISKTYMEAFAEAIVTS</sequence>
<dbReference type="Proteomes" id="UP000037122">
    <property type="component" value="Unassembled WGS sequence"/>
</dbReference>
<dbReference type="AlphaFoldDB" id="A0A0L0P666"/>
<dbReference type="VEuPathDB" id="FungiDB:QG37_01210"/>
<comment type="caution">
    <text evidence="1">The sequence shown here is derived from an EMBL/GenBank/DDBJ whole genome shotgun (WGS) entry which is preliminary data.</text>
</comment>